<feature type="signal peptide" evidence="2">
    <location>
        <begin position="1"/>
        <end position="19"/>
    </location>
</feature>
<evidence type="ECO:0000256" key="1">
    <source>
        <dbReference type="SAM" id="MobiDB-lite"/>
    </source>
</evidence>
<reference evidence="4" key="1">
    <citation type="journal article" date="2019" name="Mol. Biol. Evol.">
        <title>Blast fungal genomes show frequent chromosomal changes, gene gains and losses, and effector gene turnover.</title>
        <authorList>
            <person name="Gomez Luciano L.B."/>
            <person name="Jason Tsai I."/>
            <person name="Chuma I."/>
            <person name="Tosa Y."/>
            <person name="Chen Y.H."/>
            <person name="Li J.Y."/>
            <person name="Li M.Y."/>
            <person name="Jade Lu M.Y."/>
            <person name="Nakayashiki H."/>
            <person name="Li W.H."/>
        </authorList>
    </citation>
    <scope>NUCLEOTIDE SEQUENCE</scope>
    <source>
        <strain evidence="4">NI907</strain>
    </source>
</reference>
<feature type="region of interest" description="Disordered" evidence="1">
    <location>
        <begin position="21"/>
        <end position="45"/>
    </location>
</feature>
<dbReference type="KEGG" id="pgri:PgNI_12117"/>
<evidence type="ECO:0000256" key="2">
    <source>
        <dbReference type="SAM" id="SignalP"/>
    </source>
</evidence>
<proteinExistence type="predicted"/>
<reference evidence="4" key="2">
    <citation type="submission" date="2019-10" db="EMBL/GenBank/DDBJ databases">
        <authorList>
            <consortium name="NCBI Genome Project"/>
        </authorList>
    </citation>
    <scope>NUCLEOTIDE SEQUENCE</scope>
    <source>
        <strain evidence="4">NI907</strain>
    </source>
</reference>
<keyword evidence="2" id="KW-0732">Signal</keyword>
<sequence length="91" mass="9466">MRFSVPAAIFCALCSTVTATPGPGTTHANLQARQPISKDGKSSAKGKLNRAAPCAQEGEYCRVAADCCGALLCGENGCFKLKSMNPRGLMD</sequence>
<protein>
    <submittedName>
        <fullName evidence="4">Uncharacterized protein</fullName>
    </submittedName>
</protein>
<accession>A0A6P8AQR5</accession>
<dbReference type="Proteomes" id="UP000515153">
    <property type="component" value="Unplaced"/>
</dbReference>
<evidence type="ECO:0000313" key="3">
    <source>
        <dbReference type="Proteomes" id="UP000515153"/>
    </source>
</evidence>
<dbReference type="AlphaFoldDB" id="A0A6P8AQR5"/>
<evidence type="ECO:0000313" key="4">
    <source>
        <dbReference type="RefSeq" id="XP_030977248.1"/>
    </source>
</evidence>
<gene>
    <name evidence="4" type="ORF">PgNI_12117</name>
</gene>
<name>A0A6P8AQR5_PYRGI</name>
<keyword evidence="3" id="KW-1185">Reference proteome</keyword>
<organism evidence="3 4">
    <name type="scientific">Pyricularia grisea</name>
    <name type="common">Crabgrass-specific blast fungus</name>
    <name type="synonym">Magnaporthe grisea</name>
    <dbReference type="NCBI Taxonomy" id="148305"/>
    <lineage>
        <taxon>Eukaryota</taxon>
        <taxon>Fungi</taxon>
        <taxon>Dikarya</taxon>
        <taxon>Ascomycota</taxon>
        <taxon>Pezizomycotina</taxon>
        <taxon>Sordariomycetes</taxon>
        <taxon>Sordariomycetidae</taxon>
        <taxon>Magnaporthales</taxon>
        <taxon>Pyriculariaceae</taxon>
        <taxon>Pyricularia</taxon>
    </lineage>
</organism>
<dbReference type="RefSeq" id="XP_030977248.1">
    <property type="nucleotide sequence ID" value="XM_031132072.1"/>
</dbReference>
<dbReference type="GeneID" id="41966977"/>
<feature type="chain" id="PRO_5028259790" evidence="2">
    <location>
        <begin position="20"/>
        <end position="91"/>
    </location>
</feature>
<reference evidence="4" key="3">
    <citation type="submission" date="2025-08" db="UniProtKB">
        <authorList>
            <consortium name="RefSeq"/>
        </authorList>
    </citation>
    <scope>IDENTIFICATION</scope>
    <source>
        <strain evidence="4">NI907</strain>
    </source>
</reference>